<dbReference type="AlphaFoldDB" id="A0A4C1VEZ3"/>
<name>A0A4C1VEZ3_EUMVA</name>
<organism evidence="1 2">
    <name type="scientific">Eumeta variegata</name>
    <name type="common">Bagworm moth</name>
    <name type="synonym">Eumeta japonica</name>
    <dbReference type="NCBI Taxonomy" id="151549"/>
    <lineage>
        <taxon>Eukaryota</taxon>
        <taxon>Metazoa</taxon>
        <taxon>Ecdysozoa</taxon>
        <taxon>Arthropoda</taxon>
        <taxon>Hexapoda</taxon>
        <taxon>Insecta</taxon>
        <taxon>Pterygota</taxon>
        <taxon>Neoptera</taxon>
        <taxon>Endopterygota</taxon>
        <taxon>Lepidoptera</taxon>
        <taxon>Glossata</taxon>
        <taxon>Ditrysia</taxon>
        <taxon>Tineoidea</taxon>
        <taxon>Psychidae</taxon>
        <taxon>Oiketicinae</taxon>
        <taxon>Eumeta</taxon>
    </lineage>
</organism>
<gene>
    <name evidence="1" type="ORF">EVAR_24262_1</name>
</gene>
<protein>
    <submittedName>
        <fullName evidence="1">Uncharacterized protein</fullName>
    </submittedName>
</protein>
<sequence>MQAVDWTPRLERSLITSSHDLLQLLDERWLRLTHNPHVLQAIIRRVMEARVYMQTSARDDDVINRMPLLSRS</sequence>
<dbReference type="EMBL" id="BGZK01000329">
    <property type="protein sequence ID" value="GBP37130.1"/>
    <property type="molecule type" value="Genomic_DNA"/>
</dbReference>
<comment type="caution">
    <text evidence="1">The sequence shown here is derived from an EMBL/GenBank/DDBJ whole genome shotgun (WGS) entry which is preliminary data.</text>
</comment>
<accession>A0A4C1VEZ3</accession>
<keyword evidence="2" id="KW-1185">Reference proteome</keyword>
<proteinExistence type="predicted"/>
<evidence type="ECO:0000313" key="1">
    <source>
        <dbReference type="EMBL" id="GBP37130.1"/>
    </source>
</evidence>
<evidence type="ECO:0000313" key="2">
    <source>
        <dbReference type="Proteomes" id="UP000299102"/>
    </source>
</evidence>
<reference evidence="1 2" key="1">
    <citation type="journal article" date="2019" name="Commun. Biol.">
        <title>The bagworm genome reveals a unique fibroin gene that provides high tensile strength.</title>
        <authorList>
            <person name="Kono N."/>
            <person name="Nakamura H."/>
            <person name="Ohtoshi R."/>
            <person name="Tomita M."/>
            <person name="Numata K."/>
            <person name="Arakawa K."/>
        </authorList>
    </citation>
    <scope>NUCLEOTIDE SEQUENCE [LARGE SCALE GENOMIC DNA]</scope>
</reference>
<dbReference type="Proteomes" id="UP000299102">
    <property type="component" value="Unassembled WGS sequence"/>
</dbReference>